<evidence type="ECO:0000256" key="1">
    <source>
        <dbReference type="SAM" id="Phobius"/>
    </source>
</evidence>
<dbReference type="OrthoDB" id="6286374at2"/>
<keyword evidence="3" id="KW-1185">Reference proteome</keyword>
<dbReference type="AlphaFoldDB" id="A0A2K9LJY8"/>
<protein>
    <submittedName>
        <fullName evidence="2">Uncharacterized protein</fullName>
    </submittedName>
</protein>
<organism evidence="2 3">
    <name type="scientific">Ketobacter alkanivorans</name>
    <dbReference type="NCBI Taxonomy" id="1917421"/>
    <lineage>
        <taxon>Bacteria</taxon>
        <taxon>Pseudomonadati</taxon>
        <taxon>Pseudomonadota</taxon>
        <taxon>Gammaproteobacteria</taxon>
        <taxon>Pseudomonadales</taxon>
        <taxon>Ketobacteraceae</taxon>
        <taxon>Ketobacter</taxon>
    </lineage>
</organism>
<dbReference type="KEGG" id="kak:Kalk_09745"/>
<keyword evidence="1" id="KW-0812">Transmembrane</keyword>
<gene>
    <name evidence="2" type="ORF">Kalk_09745</name>
</gene>
<keyword evidence="1" id="KW-0472">Membrane</keyword>
<name>A0A2K9LJY8_9GAMM</name>
<dbReference type="EMBL" id="CP022684">
    <property type="protein sequence ID" value="AUM12679.1"/>
    <property type="molecule type" value="Genomic_DNA"/>
</dbReference>
<reference evidence="3" key="1">
    <citation type="submission" date="2017-08" db="EMBL/GenBank/DDBJ databases">
        <title>Direct submision.</title>
        <authorList>
            <person name="Kim S.-J."/>
            <person name="Rhee S.-K."/>
        </authorList>
    </citation>
    <scope>NUCLEOTIDE SEQUENCE [LARGE SCALE GENOMIC DNA]</scope>
    <source>
        <strain evidence="3">GI5</strain>
    </source>
</reference>
<evidence type="ECO:0000313" key="3">
    <source>
        <dbReference type="Proteomes" id="UP000235116"/>
    </source>
</evidence>
<dbReference type="Proteomes" id="UP000235116">
    <property type="component" value="Chromosome"/>
</dbReference>
<dbReference type="RefSeq" id="WP_101894064.1">
    <property type="nucleotide sequence ID" value="NZ_CP022684.1"/>
</dbReference>
<proteinExistence type="predicted"/>
<evidence type="ECO:0000313" key="2">
    <source>
        <dbReference type="EMBL" id="AUM12679.1"/>
    </source>
</evidence>
<sequence>MPWIEALLAFAVTMMILSTIVSVIIEAGHRLFRIREKGLRQLIQRLHEDTIAPLLPPQQRSPHNEFVRYMTSSGFTAGNSMVDRITNAGQLTSLSTQEFISRLAATSEGQALHDQKGQSSIDEQTYLRTMLSHITHRFDILGLGATDYFKRRASFYALVIGLLLALTCNINALELLHTYLLDNATPPILTDQSAAIDISTLGQPAAQKLAHLSDEGITFIVWFSNILLSGVLIGLGGPFWFDTYRKLGALAGLQSAGPQQTNKESNTQDNVEVWLALFMESIRANQLRSEALS</sequence>
<feature type="transmembrane region" description="Helical" evidence="1">
    <location>
        <begin position="6"/>
        <end position="25"/>
    </location>
</feature>
<keyword evidence="1" id="KW-1133">Transmembrane helix</keyword>
<feature type="transmembrane region" description="Helical" evidence="1">
    <location>
        <begin position="155"/>
        <end position="173"/>
    </location>
</feature>
<feature type="transmembrane region" description="Helical" evidence="1">
    <location>
        <begin position="219"/>
        <end position="241"/>
    </location>
</feature>
<accession>A0A2K9LJY8</accession>